<dbReference type="AlphaFoldDB" id="A0A8H4IN99"/>
<keyword evidence="3" id="KW-1185">Reference proteome</keyword>
<organism evidence="2 3">
    <name type="scientific">Botryosphaeria dothidea</name>
    <dbReference type="NCBI Taxonomy" id="55169"/>
    <lineage>
        <taxon>Eukaryota</taxon>
        <taxon>Fungi</taxon>
        <taxon>Dikarya</taxon>
        <taxon>Ascomycota</taxon>
        <taxon>Pezizomycotina</taxon>
        <taxon>Dothideomycetes</taxon>
        <taxon>Dothideomycetes incertae sedis</taxon>
        <taxon>Botryosphaeriales</taxon>
        <taxon>Botryosphaeriaceae</taxon>
        <taxon>Botryosphaeria</taxon>
    </lineage>
</organism>
<proteinExistence type="predicted"/>
<feature type="compositionally biased region" description="Basic and acidic residues" evidence="1">
    <location>
        <begin position="118"/>
        <end position="135"/>
    </location>
</feature>
<comment type="caution">
    <text evidence="2">The sequence shown here is derived from an EMBL/GenBank/DDBJ whole genome shotgun (WGS) entry which is preliminary data.</text>
</comment>
<sequence>MGICSLSEPAASLGFGKITYVKILPTEMAIKQMQGYPIGNSRVGLGGDWSGTTAAAPAKKQFVKPEKPGAGVFKKSLAAYRDFQSLKLKIGLETPNNQILTMDKKQVELRVRMSAAAGREEGLEDKRYGPDQEAG</sequence>
<name>A0A8H4IN99_9PEZI</name>
<evidence type="ECO:0000256" key="1">
    <source>
        <dbReference type="SAM" id="MobiDB-lite"/>
    </source>
</evidence>
<protein>
    <submittedName>
        <fullName evidence="2">Uncharacterized protein</fullName>
    </submittedName>
</protein>
<evidence type="ECO:0000313" key="3">
    <source>
        <dbReference type="Proteomes" id="UP000572817"/>
    </source>
</evidence>
<dbReference type="Proteomes" id="UP000572817">
    <property type="component" value="Unassembled WGS sequence"/>
</dbReference>
<accession>A0A8H4IN99</accession>
<dbReference type="OrthoDB" id="446113at2759"/>
<evidence type="ECO:0000313" key="2">
    <source>
        <dbReference type="EMBL" id="KAF4304386.1"/>
    </source>
</evidence>
<feature type="region of interest" description="Disordered" evidence="1">
    <location>
        <begin position="115"/>
        <end position="135"/>
    </location>
</feature>
<reference evidence="2" key="1">
    <citation type="submission" date="2020-04" db="EMBL/GenBank/DDBJ databases">
        <title>Genome Assembly and Annotation of Botryosphaeria dothidea sdau 11-99, a Latent Pathogen of Apple Fruit Ring Rot in China.</title>
        <authorList>
            <person name="Yu C."/>
            <person name="Diao Y."/>
            <person name="Lu Q."/>
            <person name="Zhao J."/>
            <person name="Cui S."/>
            <person name="Peng C."/>
            <person name="He B."/>
            <person name="Liu H."/>
        </authorList>
    </citation>
    <scope>NUCLEOTIDE SEQUENCE [LARGE SCALE GENOMIC DNA]</scope>
    <source>
        <strain evidence="2">Sdau11-99</strain>
    </source>
</reference>
<gene>
    <name evidence="2" type="ORF">GTA08_BOTSDO08218</name>
</gene>
<dbReference type="EMBL" id="WWBZ02000051">
    <property type="protein sequence ID" value="KAF4304386.1"/>
    <property type="molecule type" value="Genomic_DNA"/>
</dbReference>